<dbReference type="GO" id="GO:0008483">
    <property type="term" value="F:transaminase activity"/>
    <property type="evidence" value="ECO:0007669"/>
    <property type="project" value="UniProtKB-KW"/>
</dbReference>
<dbReference type="PANTHER" id="PTHR46383:SF1">
    <property type="entry name" value="ASPARTATE AMINOTRANSFERASE"/>
    <property type="match status" value="1"/>
</dbReference>
<dbReference type="CDD" id="cd00609">
    <property type="entry name" value="AAT_like"/>
    <property type="match status" value="1"/>
</dbReference>
<protein>
    <recommendedName>
        <fullName evidence="6">Aminotransferase</fullName>
        <ecNumber evidence="6">2.6.1.-</ecNumber>
    </recommendedName>
</protein>
<evidence type="ECO:0000313" key="8">
    <source>
        <dbReference type="EMBL" id="PCO06597.1"/>
    </source>
</evidence>
<keyword evidence="3 6" id="KW-0032">Aminotransferase</keyword>
<comment type="cofactor">
    <cofactor evidence="1 6">
        <name>pyridoxal 5'-phosphate</name>
        <dbReference type="ChEBI" id="CHEBI:597326"/>
    </cofactor>
</comment>
<comment type="similarity">
    <text evidence="2 6">Belongs to the class-I pyridoxal-phosphate-dependent aminotransferase family.</text>
</comment>
<accession>A0ABX4I2E7</accession>
<keyword evidence="4 6" id="KW-0808">Transferase</keyword>
<evidence type="ECO:0000313" key="9">
    <source>
        <dbReference type="Proteomes" id="UP000218427"/>
    </source>
</evidence>
<dbReference type="InterPro" id="IPR050596">
    <property type="entry name" value="AspAT/PAT-like"/>
</dbReference>
<dbReference type="InterPro" id="IPR004838">
    <property type="entry name" value="NHTrfase_class1_PyrdxlP-BS"/>
</dbReference>
<evidence type="ECO:0000256" key="2">
    <source>
        <dbReference type="ARBA" id="ARBA00007441"/>
    </source>
</evidence>
<evidence type="ECO:0000256" key="5">
    <source>
        <dbReference type="ARBA" id="ARBA00022898"/>
    </source>
</evidence>
<evidence type="ECO:0000256" key="6">
    <source>
        <dbReference type="RuleBase" id="RU000481"/>
    </source>
</evidence>
<reference evidence="8" key="1">
    <citation type="submission" date="2017-08" db="EMBL/GenBank/DDBJ databases">
        <title>Microbulbifer marisrubri sp. nov., a halophilic alphaproteobacterium isolated from marine sediment of the Yellow Sea, China.</title>
        <authorList>
            <person name="Zhang G."/>
            <person name="Xiong Q."/>
        </authorList>
    </citation>
    <scope>NUCLEOTIDE SEQUENCE [LARGE SCALE GENOMIC DNA]</scope>
    <source>
        <strain evidence="8">WRN-8</strain>
    </source>
</reference>
<dbReference type="EC" id="2.6.1.-" evidence="6"/>
<organism evidence="8 9">
    <name type="scientific">Microbulbifer flavimaris</name>
    <dbReference type="NCBI Taxonomy" id="1781068"/>
    <lineage>
        <taxon>Bacteria</taxon>
        <taxon>Pseudomonadati</taxon>
        <taxon>Pseudomonadota</taxon>
        <taxon>Gammaproteobacteria</taxon>
        <taxon>Cellvibrionales</taxon>
        <taxon>Microbulbiferaceae</taxon>
        <taxon>Microbulbifer</taxon>
    </lineage>
</organism>
<dbReference type="SUPFAM" id="SSF53383">
    <property type="entry name" value="PLP-dependent transferases"/>
    <property type="match status" value="1"/>
</dbReference>
<dbReference type="Gene3D" id="3.90.1150.10">
    <property type="entry name" value="Aspartate Aminotransferase, domain 1"/>
    <property type="match status" value="1"/>
</dbReference>
<dbReference type="InterPro" id="IPR015424">
    <property type="entry name" value="PyrdxlP-dep_Trfase"/>
</dbReference>
<feature type="domain" description="Aminotransferase class I/classII large" evidence="7">
    <location>
        <begin position="33"/>
        <end position="382"/>
    </location>
</feature>
<dbReference type="PANTHER" id="PTHR46383">
    <property type="entry name" value="ASPARTATE AMINOTRANSFERASE"/>
    <property type="match status" value="1"/>
</dbReference>
<evidence type="ECO:0000259" key="7">
    <source>
        <dbReference type="Pfam" id="PF00155"/>
    </source>
</evidence>
<proteinExistence type="inferred from homology"/>
<dbReference type="Proteomes" id="UP000218427">
    <property type="component" value="Unassembled WGS sequence"/>
</dbReference>
<evidence type="ECO:0000256" key="1">
    <source>
        <dbReference type="ARBA" id="ARBA00001933"/>
    </source>
</evidence>
<dbReference type="InterPro" id="IPR015421">
    <property type="entry name" value="PyrdxlP-dep_Trfase_major"/>
</dbReference>
<name>A0ABX4I2E7_9GAMM</name>
<keyword evidence="9" id="KW-1185">Reference proteome</keyword>
<evidence type="ECO:0000256" key="3">
    <source>
        <dbReference type="ARBA" id="ARBA00022576"/>
    </source>
</evidence>
<dbReference type="PROSITE" id="PS00105">
    <property type="entry name" value="AA_TRANSFER_CLASS_1"/>
    <property type="match status" value="1"/>
</dbReference>
<dbReference type="EMBL" id="LRFG02000001">
    <property type="protein sequence ID" value="PCO06597.1"/>
    <property type="molecule type" value="Genomic_DNA"/>
</dbReference>
<dbReference type="InterPro" id="IPR015422">
    <property type="entry name" value="PyrdxlP-dep_Trfase_small"/>
</dbReference>
<sequence>MKYSDLTRRIAGEGSSAWDIHFRAQERLARGEDVVILSVGDPDFDTPAAIVDTACTELKAGATHYADHRGEQELQQVLAARHTAQTGVSTDPEQVVVVAGAQCGLYVAAQCLLDSGDEVIVPEPMYVTYEAFLQATGARVVNVPLLPERHFNVDPEAIAAKVTERTRAIFINSPHNPTGAAVDEASWRALAELCVEHELWLITDEVYADLMFEGEHFHPGQLPGMSERTVTVSSLSKSHAMTGWRLGWVIGPQEFARHAGNLTLCMLYGSPAFVQRAAVTALTAEMPELEEMRQAYRRRRDLMVARIKSIPGIHCHTPAGGMFMMLDVRELGVNAETFAERLLDDFGVSVLVGEAFGPSARGHVRASFCVSESDLDKACSRIAACAQALLSGACG</sequence>
<dbReference type="RefSeq" id="WP_067080261.1">
    <property type="nucleotide sequence ID" value="NZ_LRFG02000001.1"/>
</dbReference>
<dbReference type="InterPro" id="IPR004839">
    <property type="entry name" value="Aminotransferase_I/II_large"/>
</dbReference>
<keyword evidence="5" id="KW-0663">Pyridoxal phosphate</keyword>
<dbReference type="Pfam" id="PF00155">
    <property type="entry name" value="Aminotran_1_2"/>
    <property type="match status" value="1"/>
</dbReference>
<comment type="caution">
    <text evidence="8">The sequence shown here is derived from an EMBL/GenBank/DDBJ whole genome shotgun (WGS) entry which is preliminary data.</text>
</comment>
<gene>
    <name evidence="8" type="ORF">AWR36_002215</name>
</gene>
<evidence type="ECO:0000256" key="4">
    <source>
        <dbReference type="ARBA" id="ARBA00022679"/>
    </source>
</evidence>
<dbReference type="Gene3D" id="3.40.640.10">
    <property type="entry name" value="Type I PLP-dependent aspartate aminotransferase-like (Major domain)"/>
    <property type="match status" value="1"/>
</dbReference>